<dbReference type="RefSeq" id="WP_021032092.1">
    <property type="nucleotide sequence ID" value="NZ_CP011025.1"/>
</dbReference>
<dbReference type="OrthoDB" id="6316200at2"/>
<feature type="transmembrane region" description="Helical" evidence="1">
    <location>
        <begin position="65"/>
        <end position="83"/>
    </location>
</feature>
<proteinExistence type="predicted"/>
<dbReference type="AlphaFoldDB" id="A0A290S2Q7"/>
<protein>
    <recommendedName>
        <fullName evidence="4">O-antigen ligase</fullName>
    </recommendedName>
</protein>
<feature type="transmembrane region" description="Helical" evidence="1">
    <location>
        <begin position="95"/>
        <end position="112"/>
    </location>
</feature>
<gene>
    <name evidence="2" type="ORF">PARC_a0560</name>
</gene>
<feature type="transmembrane region" description="Helical" evidence="1">
    <location>
        <begin position="124"/>
        <end position="143"/>
    </location>
</feature>
<keyword evidence="1" id="KW-0812">Transmembrane</keyword>
<feature type="transmembrane region" description="Helical" evidence="1">
    <location>
        <begin position="175"/>
        <end position="191"/>
    </location>
</feature>
<evidence type="ECO:0008006" key="4">
    <source>
        <dbReference type="Google" id="ProtNLM"/>
    </source>
</evidence>
<dbReference type="EMBL" id="CP011025">
    <property type="protein sequence ID" value="ATC85281.1"/>
    <property type="molecule type" value="Genomic_DNA"/>
</dbReference>
<feature type="transmembrane region" description="Helical" evidence="1">
    <location>
        <begin position="149"/>
        <end position="168"/>
    </location>
</feature>
<sequence length="377" mass="43277">MGKSFKLNIEVILSYFCLVWIWVTIFLPSMKFFVFSPALNLICLAFALAILALGYKYFTINREGLFALSILTLLFGYLVLSFWQGRATLSFEYVFKLINIICIVILGVVFSSKINLSGTFLMKIAALYGLAFCSLSFLGIIKASPSGALSYLNLGLPIGITVLACYLLFLREKRVVLKVFLLLCFAFSFFMVLKTPARGVLLGTVLLLIYMSFKYKRKRYLLYVFLITAPVVITYWEEIYTLSSFVIAKMERLIFSIEEEARYTYYIEVFNYSSEQFWGYGLRSYVPLLGFYPHSLMLEFLIVGGFVLALLFTLIIIFTLVKIYKNIGNKSDLDFIFLITIYFLIQWHLSYELSSAYGLFLCLSIVLSKKSKELKLA</sequence>
<keyword evidence="1" id="KW-1133">Transmembrane helix</keyword>
<feature type="transmembrane region" description="Helical" evidence="1">
    <location>
        <begin position="197"/>
        <end position="213"/>
    </location>
</feature>
<feature type="transmembrane region" description="Helical" evidence="1">
    <location>
        <begin position="220"/>
        <end position="236"/>
    </location>
</feature>
<name>A0A290S2Q7_9GAMM</name>
<keyword evidence="1" id="KW-0472">Membrane</keyword>
<feature type="transmembrane region" description="Helical" evidence="1">
    <location>
        <begin position="7"/>
        <end position="27"/>
    </location>
</feature>
<dbReference type="KEGG" id="part:PARC_a0560"/>
<reference evidence="2 3" key="1">
    <citation type="journal article" date="2012" name="J. Bacteriol.">
        <title>Genome sequences of type strains of seven species of the marine bacterium Pseudoalteromonas.</title>
        <authorList>
            <person name="Xie B.B."/>
            <person name="Shu Y.L."/>
            <person name="Qin Q.L."/>
            <person name="Rong J.C."/>
            <person name="Zhang X.Y."/>
            <person name="Chen X.L."/>
            <person name="Shi M."/>
            <person name="He H.L."/>
            <person name="Zhou B.C."/>
            <person name="Zhang Y.Z."/>
        </authorList>
    </citation>
    <scope>NUCLEOTIDE SEQUENCE [LARGE SCALE GENOMIC DNA]</scope>
    <source>
        <strain evidence="2 3">A 37-1-2</strain>
    </source>
</reference>
<dbReference type="Proteomes" id="UP000016505">
    <property type="component" value="Chromosome I"/>
</dbReference>
<organism evidence="2 3">
    <name type="scientific">Pseudoalteromonas arctica A 37-1-2</name>
    <dbReference type="NCBI Taxonomy" id="1117313"/>
    <lineage>
        <taxon>Bacteria</taxon>
        <taxon>Pseudomonadati</taxon>
        <taxon>Pseudomonadota</taxon>
        <taxon>Gammaproteobacteria</taxon>
        <taxon>Alteromonadales</taxon>
        <taxon>Pseudoalteromonadaceae</taxon>
        <taxon>Pseudoalteromonas</taxon>
    </lineage>
</organism>
<feature type="transmembrane region" description="Helical" evidence="1">
    <location>
        <begin position="33"/>
        <end position="53"/>
    </location>
</feature>
<accession>A0A290S2Q7</accession>
<evidence type="ECO:0000256" key="1">
    <source>
        <dbReference type="SAM" id="Phobius"/>
    </source>
</evidence>
<evidence type="ECO:0000313" key="3">
    <source>
        <dbReference type="Proteomes" id="UP000016505"/>
    </source>
</evidence>
<feature type="transmembrane region" description="Helical" evidence="1">
    <location>
        <begin position="333"/>
        <end position="349"/>
    </location>
</feature>
<feature type="transmembrane region" description="Helical" evidence="1">
    <location>
        <begin position="300"/>
        <end position="321"/>
    </location>
</feature>
<evidence type="ECO:0000313" key="2">
    <source>
        <dbReference type="EMBL" id="ATC85281.1"/>
    </source>
</evidence>